<dbReference type="GO" id="GO:0016887">
    <property type="term" value="F:ATP hydrolysis activity"/>
    <property type="evidence" value="ECO:0007669"/>
    <property type="project" value="InterPro"/>
</dbReference>
<dbReference type="AlphaFoldDB" id="A0AAW9JSF0"/>
<reference evidence="4" key="1">
    <citation type="submission" date="2023-08" db="EMBL/GenBank/DDBJ databases">
        <title>Genomic characterization of piscicolin 126 produced by Carnobacterium maltaromaticum CM22 strain isolated from salmon (Salmo salar).</title>
        <authorList>
            <person name="Gonzalez-Gragera E."/>
            <person name="Garcia-Lopez J.D."/>
            <person name="Teso-Perez C."/>
            <person name="Gimenez-Hernandez I."/>
            <person name="Peralta-Sanchez J.M."/>
            <person name="Valdivia E."/>
            <person name="Montalban-Lopez M."/>
            <person name="Martin-Platero A.M."/>
            <person name="Banos A."/>
            <person name="Martinez-Bueno M."/>
        </authorList>
    </citation>
    <scope>NUCLEOTIDE SEQUENCE</scope>
    <source>
        <strain evidence="4">CM22</strain>
    </source>
</reference>
<dbReference type="Pfam" id="PF00005">
    <property type="entry name" value="ABC_tran"/>
    <property type="match status" value="1"/>
</dbReference>
<sequence length="222" mass="25660">MKLNIINLTKSFRKKIFFNQQNVMIDFDNQLIAFITGENGTGKSTLMKIISGILMVDSGEFQIESNVNYFKWSKENCYYMPATERGMTYKLTGRENIYYLCSLKGSKKEVITNRLKYYATLFDATEILDKRVEELSTGQKRKIHLLSAFCSNCKVLLLDEPSVGLDTYNLGLLEDILIKINNEKKQKIILVSHDQDIKKKLMGEEIRVNKDKNIIMKGEENL</sequence>
<feature type="domain" description="ABC transporter" evidence="3">
    <location>
        <begin position="3"/>
        <end position="222"/>
    </location>
</feature>
<comment type="caution">
    <text evidence="4">The sequence shown here is derived from an EMBL/GenBank/DDBJ whole genome shotgun (WGS) entry which is preliminary data.</text>
</comment>
<gene>
    <name evidence="4" type="ORF">RAK27_02305</name>
</gene>
<evidence type="ECO:0000313" key="5">
    <source>
        <dbReference type="Proteomes" id="UP001290462"/>
    </source>
</evidence>
<name>A0AAW9JSF0_CARML</name>
<dbReference type="SMART" id="SM00382">
    <property type="entry name" value="AAA"/>
    <property type="match status" value="1"/>
</dbReference>
<keyword evidence="2 4" id="KW-0067">ATP-binding</keyword>
<organism evidence="4 5">
    <name type="scientific">Carnobacterium maltaromaticum</name>
    <name type="common">Carnobacterium piscicola</name>
    <dbReference type="NCBI Taxonomy" id="2751"/>
    <lineage>
        <taxon>Bacteria</taxon>
        <taxon>Bacillati</taxon>
        <taxon>Bacillota</taxon>
        <taxon>Bacilli</taxon>
        <taxon>Lactobacillales</taxon>
        <taxon>Carnobacteriaceae</taxon>
        <taxon>Carnobacterium</taxon>
    </lineage>
</organism>
<dbReference type="PROSITE" id="PS50893">
    <property type="entry name" value="ABC_TRANSPORTER_2"/>
    <property type="match status" value="1"/>
</dbReference>
<dbReference type="GO" id="GO:0005524">
    <property type="term" value="F:ATP binding"/>
    <property type="evidence" value="ECO:0007669"/>
    <property type="project" value="UniProtKB-KW"/>
</dbReference>
<dbReference type="RefSeq" id="WP_322808401.1">
    <property type="nucleotide sequence ID" value="NZ_JAVBVO010000001.1"/>
</dbReference>
<dbReference type="EMBL" id="JAVBVO010000001">
    <property type="protein sequence ID" value="MDZ5757489.1"/>
    <property type="molecule type" value="Genomic_DNA"/>
</dbReference>
<evidence type="ECO:0000259" key="3">
    <source>
        <dbReference type="PROSITE" id="PS50893"/>
    </source>
</evidence>
<protein>
    <submittedName>
        <fullName evidence="4">ATP-binding cassette domain-containing protein</fullName>
    </submittedName>
</protein>
<keyword evidence="1" id="KW-0547">Nucleotide-binding</keyword>
<dbReference type="Gene3D" id="3.40.50.300">
    <property type="entry name" value="P-loop containing nucleotide triphosphate hydrolases"/>
    <property type="match status" value="1"/>
</dbReference>
<dbReference type="SUPFAM" id="SSF52540">
    <property type="entry name" value="P-loop containing nucleoside triphosphate hydrolases"/>
    <property type="match status" value="1"/>
</dbReference>
<evidence type="ECO:0000256" key="1">
    <source>
        <dbReference type="ARBA" id="ARBA00022741"/>
    </source>
</evidence>
<accession>A0AAW9JSF0</accession>
<dbReference type="InterPro" id="IPR003439">
    <property type="entry name" value="ABC_transporter-like_ATP-bd"/>
</dbReference>
<evidence type="ECO:0000256" key="2">
    <source>
        <dbReference type="ARBA" id="ARBA00022840"/>
    </source>
</evidence>
<dbReference type="PANTHER" id="PTHR43158">
    <property type="entry name" value="SKFA PEPTIDE EXPORT ATP-BINDING PROTEIN SKFE"/>
    <property type="match status" value="1"/>
</dbReference>
<dbReference type="InterPro" id="IPR027417">
    <property type="entry name" value="P-loop_NTPase"/>
</dbReference>
<evidence type="ECO:0000313" key="4">
    <source>
        <dbReference type="EMBL" id="MDZ5757489.1"/>
    </source>
</evidence>
<proteinExistence type="predicted"/>
<dbReference type="PANTHER" id="PTHR43158:SF2">
    <property type="entry name" value="SKFA PEPTIDE EXPORT ATP-BINDING PROTEIN SKFE"/>
    <property type="match status" value="1"/>
</dbReference>
<dbReference type="InterPro" id="IPR003593">
    <property type="entry name" value="AAA+_ATPase"/>
</dbReference>
<dbReference type="Proteomes" id="UP001290462">
    <property type="component" value="Unassembled WGS sequence"/>
</dbReference>